<feature type="transmembrane region" description="Helical" evidence="1">
    <location>
        <begin position="110"/>
        <end position="129"/>
    </location>
</feature>
<keyword evidence="1" id="KW-0812">Transmembrane</keyword>
<feature type="transmembrane region" description="Helical" evidence="1">
    <location>
        <begin position="83"/>
        <end position="104"/>
    </location>
</feature>
<gene>
    <name evidence="2" type="ORF">Phou_091050</name>
</gene>
<proteinExistence type="predicted"/>
<feature type="transmembrane region" description="Helical" evidence="1">
    <location>
        <begin position="12"/>
        <end position="37"/>
    </location>
</feature>
<dbReference type="AlphaFoldDB" id="A0A6V8KWG6"/>
<keyword evidence="3" id="KW-1185">Reference proteome</keyword>
<protein>
    <submittedName>
        <fullName evidence="2">Uncharacterized protein</fullName>
    </submittedName>
</protein>
<comment type="caution">
    <text evidence="2">The sequence shown here is derived from an EMBL/GenBank/DDBJ whole genome shotgun (WGS) entry which is preliminary data.</text>
</comment>
<accession>A0A6V8KWG6</accession>
<keyword evidence="1" id="KW-1133">Transmembrane helix</keyword>
<organism evidence="2 3">
    <name type="scientific">Phytohabitans houttuyneae</name>
    <dbReference type="NCBI Taxonomy" id="1076126"/>
    <lineage>
        <taxon>Bacteria</taxon>
        <taxon>Bacillati</taxon>
        <taxon>Actinomycetota</taxon>
        <taxon>Actinomycetes</taxon>
        <taxon>Micromonosporales</taxon>
        <taxon>Micromonosporaceae</taxon>
    </lineage>
</organism>
<evidence type="ECO:0000256" key="1">
    <source>
        <dbReference type="SAM" id="Phobius"/>
    </source>
</evidence>
<evidence type="ECO:0000313" key="3">
    <source>
        <dbReference type="Proteomes" id="UP000482800"/>
    </source>
</evidence>
<dbReference type="Proteomes" id="UP000482800">
    <property type="component" value="Unassembled WGS sequence"/>
</dbReference>
<dbReference type="EMBL" id="BLPF01000004">
    <property type="protein sequence ID" value="GFJ84925.1"/>
    <property type="molecule type" value="Genomic_DNA"/>
</dbReference>
<evidence type="ECO:0000313" key="2">
    <source>
        <dbReference type="EMBL" id="GFJ84925.1"/>
    </source>
</evidence>
<reference evidence="2 3" key="1">
    <citation type="submission" date="2020-03" db="EMBL/GenBank/DDBJ databases">
        <title>Whole genome shotgun sequence of Phytohabitans houttuyneae NBRC 108639.</title>
        <authorList>
            <person name="Komaki H."/>
            <person name="Tamura T."/>
        </authorList>
    </citation>
    <scope>NUCLEOTIDE SEQUENCE [LARGE SCALE GENOMIC DNA]</scope>
    <source>
        <strain evidence="2 3">NBRC 108639</strain>
    </source>
</reference>
<reference evidence="2 3" key="2">
    <citation type="submission" date="2020-03" db="EMBL/GenBank/DDBJ databases">
        <authorList>
            <person name="Ichikawa N."/>
            <person name="Kimura A."/>
            <person name="Kitahashi Y."/>
            <person name="Uohara A."/>
        </authorList>
    </citation>
    <scope>NUCLEOTIDE SEQUENCE [LARGE SCALE GENOMIC DNA]</scope>
    <source>
        <strain evidence="2 3">NBRC 108639</strain>
    </source>
</reference>
<feature type="transmembrane region" description="Helical" evidence="1">
    <location>
        <begin position="57"/>
        <end position="76"/>
    </location>
</feature>
<sequence>MGHQNRPGMSRTVPQTGAAVAVSVGIAGLVAVGYGLILRFHIENTDEAIADEARGGLWLLAAAGLLTLAATAAGVARAPWWAVTLIPIPIVAGILPALLLPANILPFGTAMLSVPATLTGLITTIVCAFRRG</sequence>
<name>A0A6V8KWG6_9ACTN</name>
<keyword evidence="1" id="KW-0472">Membrane</keyword>